<dbReference type="EMBL" id="DS985216">
    <property type="protein sequence ID" value="EEY16760.1"/>
    <property type="molecule type" value="Genomic_DNA"/>
</dbReference>
<organism evidence="7">
    <name type="scientific">Verticillium alfalfae (strain VaMs.102 / ATCC MYA-4576 / FGSC 10136)</name>
    <name type="common">Verticillium wilt of alfalfa</name>
    <name type="synonym">Verticillium albo-atrum</name>
    <dbReference type="NCBI Taxonomy" id="526221"/>
    <lineage>
        <taxon>Eukaryota</taxon>
        <taxon>Fungi</taxon>
        <taxon>Dikarya</taxon>
        <taxon>Ascomycota</taxon>
        <taxon>Pezizomycotina</taxon>
        <taxon>Sordariomycetes</taxon>
        <taxon>Hypocreomycetidae</taxon>
        <taxon>Glomerellales</taxon>
        <taxon>Plectosphaerellaceae</taxon>
        <taxon>Verticillium</taxon>
    </lineage>
</organism>
<dbReference type="STRING" id="526221.C9SCE5"/>
<protein>
    <submittedName>
        <fullName evidence="6">Clock-controlled gene-9 protein</fullName>
    </submittedName>
</protein>
<proteinExistence type="inferred from homology"/>
<dbReference type="InterPro" id="IPR049438">
    <property type="entry name" value="TreT_GT1"/>
</dbReference>
<evidence type="ECO:0000256" key="2">
    <source>
        <dbReference type="ARBA" id="ARBA00022676"/>
    </source>
</evidence>
<name>C9SCE5_VERA1</name>
<dbReference type="PANTHER" id="PTHR47779">
    <property type="entry name" value="SYNTHASE (CCG-9), PUTATIVE (AFU_ORTHOLOGUE AFUA_3G12100)-RELATED"/>
    <property type="match status" value="1"/>
</dbReference>
<dbReference type="KEGG" id="val:VDBG_02869"/>
<feature type="compositionally biased region" description="Polar residues" evidence="4">
    <location>
        <begin position="1"/>
        <end position="14"/>
    </location>
</feature>
<dbReference type="Proteomes" id="UP000008698">
    <property type="component" value="Unassembled WGS sequence"/>
</dbReference>
<evidence type="ECO:0000256" key="4">
    <source>
        <dbReference type="SAM" id="MobiDB-lite"/>
    </source>
</evidence>
<reference evidence="7" key="1">
    <citation type="journal article" date="2011" name="PLoS Pathog.">
        <title>Comparative genomics yields insights into niche adaptation of plant vascular wilt pathogens.</title>
        <authorList>
            <person name="Klosterman S.J."/>
            <person name="Subbarao K.V."/>
            <person name="Kang S."/>
            <person name="Veronese P."/>
            <person name="Gold S.E."/>
            <person name="Thomma B.P.H.J."/>
            <person name="Chen Z."/>
            <person name="Henrissat B."/>
            <person name="Lee Y.-H."/>
            <person name="Park J."/>
            <person name="Garcia-Pedrajas M.D."/>
            <person name="Barbara D.J."/>
            <person name="Anchieta A."/>
            <person name="de Jonge R."/>
            <person name="Santhanam P."/>
            <person name="Maruthachalam K."/>
            <person name="Atallah Z."/>
            <person name="Amyotte S.G."/>
            <person name="Paz Z."/>
            <person name="Inderbitzin P."/>
            <person name="Hayes R.J."/>
            <person name="Heiman D.I."/>
            <person name="Young S."/>
            <person name="Zeng Q."/>
            <person name="Engels R."/>
            <person name="Galagan J."/>
            <person name="Cuomo C.A."/>
            <person name="Dobinson K.F."/>
            <person name="Ma L.-J."/>
        </authorList>
    </citation>
    <scope>NUCLEOTIDE SEQUENCE [LARGE SCALE GENOMIC DNA]</scope>
    <source>
        <strain evidence="7">VaMs.102 / ATCC MYA-4576 / FGSC 10136</strain>
    </source>
</reference>
<evidence type="ECO:0000259" key="5">
    <source>
        <dbReference type="Pfam" id="PF21269"/>
    </source>
</evidence>
<feature type="region of interest" description="Disordered" evidence="4">
    <location>
        <begin position="510"/>
        <end position="541"/>
    </location>
</feature>
<dbReference type="AlphaFoldDB" id="C9SCE5"/>
<evidence type="ECO:0000256" key="3">
    <source>
        <dbReference type="ARBA" id="ARBA00022679"/>
    </source>
</evidence>
<accession>C9SCE5</accession>
<dbReference type="Gene3D" id="3.40.50.2000">
    <property type="entry name" value="Glycogen Phosphorylase B"/>
    <property type="match status" value="3"/>
</dbReference>
<dbReference type="GeneID" id="9532872"/>
<dbReference type="OrthoDB" id="937291at2759"/>
<gene>
    <name evidence="6" type="ORF">VDBG_02869</name>
</gene>
<dbReference type="RefSeq" id="XP_003006730.1">
    <property type="nucleotide sequence ID" value="XM_003006684.1"/>
</dbReference>
<sequence>MTPTQGRKFSTGTSVHRKRQMSTMHEQGNTFGPALTVSSPTLSPSVIQLTCTLYVGISAVFADDHTAVVATAVHDTVYLVDFTVKNVVLDDALRMGEDAIADYVISTLEGYERENYSKFIGAGLPTTLKYMSPSLCSRLWLELDIVPVVTRPDDEHKGQNFWDVKRVDEQADSMARKCIMNFGPSLVPLLQVGFRGVVQTDAGFRVHLTTVQNHKDTCGSATWDAMMHYATKLRTNNVKVAFFSSTPQGGGVALMRHALGGPLRPPGEGGADIVMIDDPQMPGLIPLIKKITPKRPVLYRSHIQIRNDLTTKDGTPQADIWDFLWSNIQHADMFISHPIPKFVPHNVPSEKVVYFPATTDWLDGLNKPLNEWDTGYYGHIYNAACHNQPSPPREGFESQRCSEALHAGCPCLSPLSLEASLSKVKDKVNGFLVEPGDWQAVAGYLLDLFTDDELHQKMSHAAATGVSDEVGTVGNALGWYYLASKWAEVGVRPGLRGDRKWVNDMARDEAGKPYADGENRLPRHFTQEPNLPSVEGESVQA</sequence>
<keyword evidence="2" id="KW-0328">Glycosyltransferase</keyword>
<dbReference type="InterPro" id="IPR052078">
    <property type="entry name" value="Trehalose_Metab_GTase"/>
</dbReference>
<evidence type="ECO:0000256" key="1">
    <source>
        <dbReference type="ARBA" id="ARBA00009481"/>
    </source>
</evidence>
<keyword evidence="7" id="KW-1185">Reference proteome</keyword>
<evidence type="ECO:0000313" key="6">
    <source>
        <dbReference type="EMBL" id="EEY16760.1"/>
    </source>
</evidence>
<dbReference type="SUPFAM" id="SSF53756">
    <property type="entry name" value="UDP-Glycosyltransferase/glycogen phosphorylase"/>
    <property type="match status" value="1"/>
</dbReference>
<comment type="similarity">
    <text evidence="1">Belongs to the glycosyltransferase group 1 family. Glycosyltransferase 4 subfamily.</text>
</comment>
<feature type="region of interest" description="Disordered" evidence="4">
    <location>
        <begin position="1"/>
        <end position="22"/>
    </location>
</feature>
<evidence type="ECO:0000313" key="7">
    <source>
        <dbReference type="Proteomes" id="UP000008698"/>
    </source>
</evidence>
<dbReference type="eggNOG" id="KOG0853">
    <property type="taxonomic scope" value="Eukaryota"/>
</dbReference>
<dbReference type="PANTHER" id="PTHR47779:SF1">
    <property type="entry name" value="SYNTHASE (CCG-9), PUTATIVE (AFU_ORTHOLOGUE AFUA_3G12100)-RELATED"/>
    <property type="match status" value="1"/>
</dbReference>
<feature type="domain" description="Trehalose synthase N-terminal" evidence="5">
    <location>
        <begin position="271"/>
        <end position="343"/>
    </location>
</feature>
<dbReference type="GO" id="GO:0016757">
    <property type="term" value="F:glycosyltransferase activity"/>
    <property type="evidence" value="ECO:0007669"/>
    <property type="project" value="UniProtKB-KW"/>
</dbReference>
<dbReference type="Pfam" id="PF21269">
    <property type="entry name" value="TreT_GT1"/>
    <property type="match status" value="1"/>
</dbReference>
<feature type="compositionally biased region" description="Basic and acidic residues" evidence="4">
    <location>
        <begin position="510"/>
        <end position="521"/>
    </location>
</feature>
<dbReference type="HOGENOM" id="CLU_011001_0_0_1"/>
<keyword evidence="3" id="KW-0808">Transferase</keyword>
<dbReference type="OMA" id="EKFFGIA"/>